<proteinExistence type="predicted"/>
<organism evidence="2">
    <name type="scientific">Dunaliella tertiolecta</name>
    <name type="common">Green alga</name>
    <dbReference type="NCBI Taxonomy" id="3047"/>
    <lineage>
        <taxon>Eukaryota</taxon>
        <taxon>Viridiplantae</taxon>
        <taxon>Chlorophyta</taxon>
        <taxon>core chlorophytes</taxon>
        <taxon>Chlorophyceae</taxon>
        <taxon>CS clade</taxon>
        <taxon>Chlamydomonadales</taxon>
        <taxon>Dunaliellaceae</taxon>
        <taxon>Dunaliella</taxon>
    </lineage>
</organism>
<protein>
    <submittedName>
        <fullName evidence="2">Uncharacterized protein</fullName>
    </submittedName>
</protein>
<gene>
    <name evidence="2" type="ORF">DTER00134_LOCUS4721</name>
</gene>
<name>A0A7S3QQW8_DUNTE</name>
<feature type="compositionally biased region" description="Polar residues" evidence="1">
    <location>
        <begin position="25"/>
        <end position="39"/>
    </location>
</feature>
<sequence>MGSKGALFRQLQKVGEVLQLLPDANTGQNKTANDTSIGHSQLRGATEKGNRKGRPGKDQMPGMVAQEGSVPQTRASRRHMADSLRPGQRLAANLFKGSLLCVSLPLAGYIMSNHLIVTNILKGINSEDPYILKLTLQRTKGYLFCSYLVDLFEGEDGIMRLADLWTPKRLPPDAIMPYLECLAHLAQFESARHALLMLGMVERLEQALKEGWLPQHARKLANTLYLDLHAARRMAVEEEFGSTSASKLTSPIVFHP</sequence>
<reference evidence="2" key="1">
    <citation type="submission" date="2021-01" db="EMBL/GenBank/DDBJ databases">
        <authorList>
            <person name="Corre E."/>
            <person name="Pelletier E."/>
            <person name="Niang G."/>
            <person name="Scheremetjew M."/>
            <person name="Finn R."/>
            <person name="Kale V."/>
            <person name="Holt S."/>
            <person name="Cochrane G."/>
            <person name="Meng A."/>
            <person name="Brown T."/>
            <person name="Cohen L."/>
        </authorList>
    </citation>
    <scope>NUCLEOTIDE SEQUENCE</scope>
    <source>
        <strain evidence="2">CCMP1320</strain>
    </source>
</reference>
<evidence type="ECO:0000313" key="2">
    <source>
        <dbReference type="EMBL" id="CAE0489650.1"/>
    </source>
</evidence>
<dbReference type="EMBL" id="HBIP01008618">
    <property type="protein sequence ID" value="CAE0489650.1"/>
    <property type="molecule type" value="Transcribed_RNA"/>
</dbReference>
<dbReference type="AlphaFoldDB" id="A0A7S3QQW8"/>
<feature type="region of interest" description="Disordered" evidence="1">
    <location>
        <begin position="25"/>
        <end position="83"/>
    </location>
</feature>
<accession>A0A7S3QQW8</accession>
<evidence type="ECO:0000256" key="1">
    <source>
        <dbReference type="SAM" id="MobiDB-lite"/>
    </source>
</evidence>